<accession>A0A066ZZC0</accession>
<proteinExistence type="predicted"/>
<dbReference type="Proteomes" id="UP000027341">
    <property type="component" value="Unassembled WGS sequence"/>
</dbReference>
<feature type="domain" description="HTH cro/C1-type" evidence="1">
    <location>
        <begin position="13"/>
        <end position="67"/>
    </location>
</feature>
<comment type="caution">
    <text evidence="2">The sequence shown here is derived from an EMBL/GenBank/DDBJ whole genome shotgun (WGS) entry which is preliminary data.</text>
</comment>
<dbReference type="Gene3D" id="1.10.260.40">
    <property type="entry name" value="lambda repressor-like DNA-binding domains"/>
    <property type="match status" value="1"/>
</dbReference>
<evidence type="ECO:0000313" key="3">
    <source>
        <dbReference type="Proteomes" id="UP000027341"/>
    </source>
</evidence>
<organism evidence="2 3">
    <name type="scientific">Hydrogenovibrio marinus</name>
    <dbReference type="NCBI Taxonomy" id="28885"/>
    <lineage>
        <taxon>Bacteria</taxon>
        <taxon>Pseudomonadati</taxon>
        <taxon>Pseudomonadota</taxon>
        <taxon>Gammaproteobacteria</taxon>
        <taxon>Thiotrichales</taxon>
        <taxon>Piscirickettsiaceae</taxon>
        <taxon>Hydrogenovibrio</taxon>
    </lineage>
</organism>
<dbReference type="SUPFAM" id="SSF47413">
    <property type="entry name" value="lambda repressor-like DNA-binding domains"/>
    <property type="match status" value="1"/>
</dbReference>
<dbReference type="Pfam" id="PF01381">
    <property type="entry name" value="HTH_3"/>
    <property type="match status" value="1"/>
</dbReference>
<evidence type="ECO:0000259" key="1">
    <source>
        <dbReference type="PROSITE" id="PS50943"/>
    </source>
</evidence>
<sequence length="83" mass="9221">MRVNSAKELSVYLQDKRVSNNLSQTTVADLASMRQATVSAFESKPDSAKLETLFKLLSALDLELEVRPKGSAFDQNTSSKLDW</sequence>
<evidence type="ECO:0000313" key="2">
    <source>
        <dbReference type="EMBL" id="KDN95470.1"/>
    </source>
</evidence>
<dbReference type="InterPro" id="IPR010982">
    <property type="entry name" value="Lambda_DNA-bd_dom_sf"/>
</dbReference>
<gene>
    <name evidence="2" type="ORF">EI16_03990</name>
</gene>
<dbReference type="AlphaFoldDB" id="A0A066ZZC0"/>
<dbReference type="CDD" id="cd00093">
    <property type="entry name" value="HTH_XRE"/>
    <property type="match status" value="1"/>
</dbReference>
<dbReference type="EMBL" id="JMIU01000001">
    <property type="protein sequence ID" value="KDN95470.1"/>
    <property type="molecule type" value="Genomic_DNA"/>
</dbReference>
<dbReference type="GO" id="GO:0003677">
    <property type="term" value="F:DNA binding"/>
    <property type="evidence" value="ECO:0007669"/>
    <property type="project" value="InterPro"/>
</dbReference>
<dbReference type="RefSeq" id="WP_029909690.1">
    <property type="nucleotide sequence ID" value="NZ_AP020335.1"/>
</dbReference>
<name>A0A066ZZC0_HYDMR</name>
<dbReference type="STRING" id="28885.EI16_03990"/>
<dbReference type="InterPro" id="IPR001387">
    <property type="entry name" value="Cro/C1-type_HTH"/>
</dbReference>
<keyword evidence="3" id="KW-1185">Reference proteome</keyword>
<protein>
    <submittedName>
        <fullName evidence="2">Transcriptional regulator</fullName>
    </submittedName>
</protein>
<dbReference type="PROSITE" id="PS50943">
    <property type="entry name" value="HTH_CROC1"/>
    <property type="match status" value="1"/>
</dbReference>
<reference evidence="2 3" key="1">
    <citation type="submission" date="2014-04" db="EMBL/GenBank/DDBJ databases">
        <title>Draft genome sequence of Hydrogenovibrio marinus MH-110, a model organism for aerobic H2 metabolism.</title>
        <authorList>
            <person name="Cha H.J."/>
            <person name="Jo B.H."/>
            <person name="Hwang B.H."/>
        </authorList>
    </citation>
    <scope>NUCLEOTIDE SEQUENCE [LARGE SCALE GENOMIC DNA]</scope>
    <source>
        <strain evidence="2 3">MH-110</strain>
    </source>
</reference>
<dbReference type="SMART" id="SM00530">
    <property type="entry name" value="HTH_XRE"/>
    <property type="match status" value="1"/>
</dbReference>